<dbReference type="EMBL" id="SLUM01000010">
    <property type="protein sequence ID" value="TCL57437.1"/>
    <property type="molecule type" value="Genomic_DNA"/>
</dbReference>
<evidence type="ECO:0000313" key="2">
    <source>
        <dbReference type="Proteomes" id="UP000295184"/>
    </source>
</evidence>
<organism evidence="1 2">
    <name type="scientific">Allofournierella massiliensis</name>
    <dbReference type="NCBI Taxonomy" id="1650663"/>
    <lineage>
        <taxon>Bacteria</taxon>
        <taxon>Bacillati</taxon>
        <taxon>Bacillota</taxon>
        <taxon>Clostridia</taxon>
        <taxon>Eubacteriales</taxon>
        <taxon>Oscillospiraceae</taxon>
        <taxon>Allofournierella</taxon>
    </lineage>
</organism>
<proteinExistence type="predicted"/>
<dbReference type="RefSeq" id="WP_058965085.1">
    <property type="nucleotide sequence ID" value="NZ_CABKVM010000017.1"/>
</dbReference>
<evidence type="ECO:0000313" key="1">
    <source>
        <dbReference type="EMBL" id="TCL57437.1"/>
    </source>
</evidence>
<name>A0A4R1QV45_9FIRM</name>
<comment type="caution">
    <text evidence="1">The sequence shown here is derived from an EMBL/GenBank/DDBJ whole genome shotgun (WGS) entry which is preliminary data.</text>
</comment>
<gene>
    <name evidence="1" type="ORF">EDD77_110112</name>
</gene>
<dbReference type="AlphaFoldDB" id="A0A4R1QV45"/>
<protein>
    <submittedName>
        <fullName evidence="1">Uncharacterized protein</fullName>
    </submittedName>
</protein>
<sequence length="206" mass="23373">MEGLVYQDPDNIHVIRKTDRYTLPEITLLQELLARTPNGEQLSVEPLAAVVQNMFSDAPEKERQALEIIYSDLLALAPQATRKQLSSCLRLRTVLGRRVNEEIFARTGVLLGSGMKQNKTKEQLFAGTLDIRLFTQDDAQYYYSGPCGQSLQQSLARACCIRKVTATGGQPQFAEYLPLMEVDFVRASAWTVLPFPFKYLREWKPQ</sequence>
<accession>A0A4R1QV45</accession>
<reference evidence="1 2" key="1">
    <citation type="submission" date="2019-03" db="EMBL/GenBank/DDBJ databases">
        <title>Genomic Encyclopedia of Type Strains, Phase IV (KMG-IV): sequencing the most valuable type-strain genomes for metagenomic binning, comparative biology and taxonomic classification.</title>
        <authorList>
            <person name="Goeker M."/>
        </authorList>
    </citation>
    <scope>NUCLEOTIDE SEQUENCE [LARGE SCALE GENOMIC DNA]</scope>
    <source>
        <strain evidence="1 2">DSM 100451</strain>
    </source>
</reference>
<dbReference type="OrthoDB" id="5826790at2"/>
<dbReference type="Proteomes" id="UP000295184">
    <property type="component" value="Unassembled WGS sequence"/>
</dbReference>